<evidence type="ECO:0000313" key="12">
    <source>
        <dbReference type="EMBL" id="SNY31842.1"/>
    </source>
</evidence>
<sequence length="144" mass="16179">MLIPKRVKHRKQHRGRMKGKAQRGNKVSFGDYGLQALEPAWINNRQIEAARVAITRKIKRGGKVWISIFPDKPVTAKPAETRMGSGKGAPEHWVAVVKPGRIMFELAGVSEELARDAMRLAAHKLPIKTKFVKREEMDGDSNES</sequence>
<gene>
    <name evidence="8" type="primary">rplP</name>
    <name evidence="12" type="ORF">SAMN06265827_11573</name>
</gene>
<dbReference type="GO" id="GO:0019843">
    <property type="term" value="F:rRNA binding"/>
    <property type="evidence" value="ECO:0007669"/>
    <property type="project" value="UniProtKB-UniRule"/>
</dbReference>
<dbReference type="CDD" id="cd01433">
    <property type="entry name" value="Ribosomal_L16_L10e"/>
    <property type="match status" value="1"/>
</dbReference>
<protein>
    <recommendedName>
        <fullName evidence="7 8">Large ribosomal subunit protein uL16</fullName>
    </recommendedName>
</protein>
<keyword evidence="6 8" id="KW-0687">Ribonucleoprotein</keyword>
<keyword evidence="2 8" id="KW-0820">tRNA-binding</keyword>
<organism evidence="12 13">
    <name type="scientific">Orenia metallireducens</name>
    <dbReference type="NCBI Taxonomy" id="1413210"/>
    <lineage>
        <taxon>Bacteria</taxon>
        <taxon>Bacillati</taxon>
        <taxon>Bacillota</taxon>
        <taxon>Clostridia</taxon>
        <taxon>Halanaerobiales</taxon>
        <taxon>Halobacteroidaceae</taxon>
        <taxon>Orenia</taxon>
    </lineage>
</organism>
<evidence type="ECO:0000256" key="2">
    <source>
        <dbReference type="ARBA" id="ARBA00022555"/>
    </source>
</evidence>
<dbReference type="OrthoDB" id="9802589at2"/>
<dbReference type="AlphaFoldDB" id="A0A285H7W4"/>
<dbReference type="PRINTS" id="PR00060">
    <property type="entry name" value="RIBOSOMALL16"/>
</dbReference>
<keyword evidence="3 8" id="KW-0699">rRNA-binding</keyword>
<keyword evidence="13" id="KW-1185">Reference proteome</keyword>
<comment type="subunit">
    <text evidence="8 10">Part of the 50S ribosomal subunit.</text>
</comment>
<dbReference type="PANTHER" id="PTHR12220:SF13">
    <property type="entry name" value="LARGE RIBOSOMAL SUBUNIT PROTEIN UL16M"/>
    <property type="match status" value="1"/>
</dbReference>
<evidence type="ECO:0000256" key="11">
    <source>
        <dbReference type="SAM" id="MobiDB-lite"/>
    </source>
</evidence>
<dbReference type="PANTHER" id="PTHR12220">
    <property type="entry name" value="50S/60S RIBOSOMAL PROTEIN L16"/>
    <property type="match status" value="1"/>
</dbReference>
<feature type="compositionally biased region" description="Basic residues" evidence="11">
    <location>
        <begin position="1"/>
        <end position="23"/>
    </location>
</feature>
<dbReference type="InterPro" id="IPR020798">
    <property type="entry name" value="Ribosomal_uL16_CS"/>
</dbReference>
<evidence type="ECO:0000313" key="13">
    <source>
        <dbReference type="Proteomes" id="UP000219573"/>
    </source>
</evidence>
<evidence type="ECO:0000256" key="7">
    <source>
        <dbReference type="ARBA" id="ARBA00035198"/>
    </source>
</evidence>
<dbReference type="HAMAP" id="MF_01342">
    <property type="entry name" value="Ribosomal_uL16"/>
    <property type="match status" value="1"/>
</dbReference>
<evidence type="ECO:0000256" key="9">
    <source>
        <dbReference type="RuleBase" id="RU004413"/>
    </source>
</evidence>
<dbReference type="EMBL" id="OBDZ01000015">
    <property type="protein sequence ID" value="SNY31842.1"/>
    <property type="molecule type" value="Genomic_DNA"/>
</dbReference>
<keyword evidence="5 8" id="KW-0689">Ribosomal protein</keyword>
<dbReference type="Gene3D" id="3.90.1170.10">
    <property type="entry name" value="Ribosomal protein L10e/L16"/>
    <property type="match status" value="1"/>
</dbReference>
<dbReference type="InterPro" id="IPR047873">
    <property type="entry name" value="Ribosomal_uL16"/>
</dbReference>
<evidence type="ECO:0000256" key="3">
    <source>
        <dbReference type="ARBA" id="ARBA00022730"/>
    </source>
</evidence>
<evidence type="ECO:0000256" key="5">
    <source>
        <dbReference type="ARBA" id="ARBA00022980"/>
    </source>
</evidence>
<dbReference type="PROSITE" id="PS00701">
    <property type="entry name" value="RIBOSOMAL_L16_2"/>
    <property type="match status" value="1"/>
</dbReference>
<comment type="similarity">
    <text evidence="1 8 9">Belongs to the universal ribosomal protein uL16 family.</text>
</comment>
<evidence type="ECO:0000256" key="6">
    <source>
        <dbReference type="ARBA" id="ARBA00023274"/>
    </source>
</evidence>
<dbReference type="GO" id="GO:0003735">
    <property type="term" value="F:structural constituent of ribosome"/>
    <property type="evidence" value="ECO:0007669"/>
    <property type="project" value="InterPro"/>
</dbReference>
<dbReference type="STRING" id="1413210.U472_04575"/>
<evidence type="ECO:0000256" key="4">
    <source>
        <dbReference type="ARBA" id="ARBA00022884"/>
    </source>
</evidence>
<dbReference type="RefSeq" id="WP_097018160.1">
    <property type="nucleotide sequence ID" value="NZ_OBDZ01000015.1"/>
</dbReference>
<reference evidence="13" key="1">
    <citation type="submission" date="2017-09" db="EMBL/GenBank/DDBJ databases">
        <authorList>
            <person name="Varghese N."/>
            <person name="Submissions S."/>
        </authorList>
    </citation>
    <scope>NUCLEOTIDE SEQUENCE [LARGE SCALE GENOMIC DNA]</scope>
    <source>
        <strain evidence="13">MSL47</strain>
    </source>
</reference>
<dbReference type="Proteomes" id="UP000219573">
    <property type="component" value="Unassembled WGS sequence"/>
</dbReference>
<dbReference type="FunFam" id="3.90.1170.10:FF:000001">
    <property type="entry name" value="50S ribosomal protein L16"/>
    <property type="match status" value="1"/>
</dbReference>
<evidence type="ECO:0000256" key="1">
    <source>
        <dbReference type="ARBA" id="ARBA00008931"/>
    </source>
</evidence>
<accession>A0A285H7W4</accession>
<dbReference type="Pfam" id="PF00252">
    <property type="entry name" value="Ribosomal_L16"/>
    <property type="match status" value="1"/>
</dbReference>
<keyword evidence="4 8" id="KW-0694">RNA-binding</keyword>
<comment type="function">
    <text evidence="8 10">Binds 23S rRNA and is also seen to make contacts with the A and possibly P site tRNAs.</text>
</comment>
<dbReference type="SUPFAM" id="SSF54686">
    <property type="entry name" value="Ribosomal protein L16p/L10e"/>
    <property type="match status" value="1"/>
</dbReference>
<proteinExistence type="inferred from homology"/>
<dbReference type="InterPro" id="IPR036920">
    <property type="entry name" value="Ribosomal_uL16_sf"/>
</dbReference>
<dbReference type="NCBIfam" id="TIGR01164">
    <property type="entry name" value="rplP_bact"/>
    <property type="match status" value="1"/>
</dbReference>
<feature type="region of interest" description="Disordered" evidence="11">
    <location>
        <begin position="1"/>
        <end position="24"/>
    </location>
</feature>
<dbReference type="InterPro" id="IPR000114">
    <property type="entry name" value="Ribosomal_uL16_bact-type"/>
</dbReference>
<name>A0A285H7W4_9FIRM</name>
<dbReference type="GO" id="GO:0006412">
    <property type="term" value="P:translation"/>
    <property type="evidence" value="ECO:0007669"/>
    <property type="project" value="UniProtKB-UniRule"/>
</dbReference>
<dbReference type="InterPro" id="IPR016180">
    <property type="entry name" value="Ribosomal_uL16_dom"/>
</dbReference>
<dbReference type="GO" id="GO:0000049">
    <property type="term" value="F:tRNA binding"/>
    <property type="evidence" value="ECO:0007669"/>
    <property type="project" value="UniProtKB-KW"/>
</dbReference>
<evidence type="ECO:0000256" key="10">
    <source>
        <dbReference type="RuleBase" id="RU004414"/>
    </source>
</evidence>
<evidence type="ECO:0000256" key="8">
    <source>
        <dbReference type="HAMAP-Rule" id="MF_01342"/>
    </source>
</evidence>
<dbReference type="GO" id="GO:0022625">
    <property type="term" value="C:cytosolic large ribosomal subunit"/>
    <property type="evidence" value="ECO:0007669"/>
    <property type="project" value="TreeGrafter"/>
</dbReference>